<accession>A0A180H4H7</accession>
<dbReference type="OrthoDB" id="2507786at2759"/>
<feature type="region of interest" description="Disordered" evidence="1">
    <location>
        <begin position="308"/>
        <end position="335"/>
    </location>
</feature>
<reference evidence="2" key="2">
    <citation type="submission" date="2016-05" db="EMBL/GenBank/DDBJ databases">
        <title>Comparative analysis highlights variable genome content of wheat rusts and divergence of the mating loci.</title>
        <authorList>
            <person name="Cuomo C.A."/>
            <person name="Bakkeren G."/>
            <person name="Szabo L."/>
            <person name="Khalil H."/>
            <person name="Joly D."/>
            <person name="Goldberg J."/>
            <person name="Young S."/>
            <person name="Zeng Q."/>
            <person name="Fellers J."/>
        </authorList>
    </citation>
    <scope>NUCLEOTIDE SEQUENCE [LARGE SCALE GENOMIC DNA]</scope>
    <source>
        <strain evidence="2">1-1 BBBD Race 1</strain>
    </source>
</reference>
<proteinExistence type="predicted"/>
<feature type="compositionally biased region" description="Polar residues" evidence="1">
    <location>
        <begin position="74"/>
        <end position="85"/>
    </location>
</feature>
<dbReference type="VEuPathDB" id="FungiDB:PTTG_04517"/>
<evidence type="ECO:0000313" key="4">
    <source>
        <dbReference type="Proteomes" id="UP000005240"/>
    </source>
</evidence>
<feature type="region of interest" description="Disordered" evidence="1">
    <location>
        <begin position="1"/>
        <end position="40"/>
    </location>
</feature>
<evidence type="ECO:0000313" key="2">
    <source>
        <dbReference type="EMBL" id="OAV99422.1"/>
    </source>
</evidence>
<reference evidence="3 4" key="3">
    <citation type="journal article" date="2017" name="G3 (Bethesda)">
        <title>Comparative analysis highlights variable genome content of wheat rusts and divergence of the mating loci.</title>
        <authorList>
            <person name="Cuomo C.A."/>
            <person name="Bakkeren G."/>
            <person name="Khalil H.B."/>
            <person name="Panwar V."/>
            <person name="Joly D."/>
            <person name="Linning R."/>
            <person name="Sakthikumar S."/>
            <person name="Song X."/>
            <person name="Adiconis X."/>
            <person name="Fan L."/>
            <person name="Goldberg J.M."/>
            <person name="Levin J.Z."/>
            <person name="Young S."/>
            <person name="Zeng Q."/>
            <person name="Anikster Y."/>
            <person name="Bruce M."/>
            <person name="Wang M."/>
            <person name="Yin C."/>
            <person name="McCallum B."/>
            <person name="Szabo L.J."/>
            <person name="Hulbert S."/>
            <person name="Chen X."/>
            <person name="Fellers J.P."/>
        </authorList>
    </citation>
    <scope>NUCLEOTIDE SEQUENCE</scope>
    <source>
        <strain evidence="3">isolate 1-1 / race 1 (BBBD)</strain>
        <strain evidence="4">Isolate 1-1 / race 1 (BBBD)</strain>
    </source>
</reference>
<evidence type="ECO:0000256" key="1">
    <source>
        <dbReference type="SAM" id="MobiDB-lite"/>
    </source>
</evidence>
<feature type="region of interest" description="Disordered" evidence="1">
    <location>
        <begin position="67"/>
        <end position="115"/>
    </location>
</feature>
<feature type="region of interest" description="Disordered" evidence="1">
    <location>
        <begin position="157"/>
        <end position="190"/>
    </location>
</feature>
<gene>
    <name evidence="2" type="ORF">PTTG_04517</name>
</gene>
<protein>
    <submittedName>
        <fullName evidence="2 3">Uncharacterized protein</fullName>
    </submittedName>
</protein>
<organism evidence="2">
    <name type="scientific">Puccinia triticina (isolate 1-1 / race 1 (BBBD))</name>
    <name type="common">Brown leaf rust fungus</name>
    <dbReference type="NCBI Taxonomy" id="630390"/>
    <lineage>
        <taxon>Eukaryota</taxon>
        <taxon>Fungi</taxon>
        <taxon>Dikarya</taxon>
        <taxon>Basidiomycota</taxon>
        <taxon>Pucciniomycotina</taxon>
        <taxon>Pucciniomycetes</taxon>
        <taxon>Pucciniales</taxon>
        <taxon>Pucciniaceae</taxon>
        <taxon>Puccinia</taxon>
    </lineage>
</organism>
<reference evidence="3" key="4">
    <citation type="submission" date="2025-05" db="UniProtKB">
        <authorList>
            <consortium name="EnsemblFungi"/>
        </authorList>
    </citation>
    <scope>IDENTIFICATION</scope>
    <source>
        <strain evidence="3">isolate 1-1 / race 1 (BBBD)</strain>
    </source>
</reference>
<dbReference type="AlphaFoldDB" id="A0A180H4H7"/>
<reference evidence="2" key="1">
    <citation type="submission" date="2009-11" db="EMBL/GenBank/DDBJ databases">
        <authorList>
            <consortium name="The Broad Institute Genome Sequencing Platform"/>
            <person name="Ward D."/>
            <person name="Feldgarden M."/>
            <person name="Earl A."/>
            <person name="Young S.K."/>
            <person name="Zeng Q."/>
            <person name="Koehrsen M."/>
            <person name="Alvarado L."/>
            <person name="Berlin A."/>
            <person name="Bochicchio J."/>
            <person name="Borenstein D."/>
            <person name="Chapman S.B."/>
            <person name="Chen Z."/>
            <person name="Engels R."/>
            <person name="Freedman E."/>
            <person name="Gellesch M."/>
            <person name="Goldberg J."/>
            <person name="Griggs A."/>
            <person name="Gujja S."/>
            <person name="Heilman E."/>
            <person name="Heiman D."/>
            <person name="Hepburn T."/>
            <person name="Howarth C."/>
            <person name="Jen D."/>
            <person name="Larson L."/>
            <person name="Lewis B."/>
            <person name="Mehta T."/>
            <person name="Park D."/>
            <person name="Pearson M."/>
            <person name="Roberts A."/>
            <person name="Saif S."/>
            <person name="Shea T."/>
            <person name="Shenoy N."/>
            <person name="Sisk P."/>
            <person name="Stolte C."/>
            <person name="Sykes S."/>
            <person name="Thomson T."/>
            <person name="Walk T."/>
            <person name="White J."/>
            <person name="Yandava C."/>
            <person name="Izard J."/>
            <person name="Baranova O.V."/>
            <person name="Blanton J.M."/>
            <person name="Tanner A.C."/>
            <person name="Dewhirst F.E."/>
            <person name="Haas B."/>
            <person name="Nusbaum C."/>
            <person name="Birren B."/>
        </authorList>
    </citation>
    <scope>NUCLEOTIDE SEQUENCE [LARGE SCALE GENOMIC DNA]</scope>
    <source>
        <strain evidence="2">1-1 BBBD Race 1</strain>
    </source>
</reference>
<name>A0A180H4H7_PUCT1</name>
<dbReference type="EMBL" id="ADAS02000003">
    <property type="protein sequence ID" value="OAV99422.1"/>
    <property type="molecule type" value="Genomic_DNA"/>
</dbReference>
<dbReference type="STRING" id="630390.A0A180H4H7"/>
<sequence length="382" mass="41347">MGSLSLEFEGLTDDDTQSMLSAAPDSPHAGFGENYPNTRSQIGLSQHNLAAFNSLFQSHDDALAKDVPAKPESSCHTTGTNSSRPQFVPPKGPRKQHRTGFRQLPGANGVVKRGRPSKNEYKLAGVEVDMYALKGVTLNGPAKSLAEVKGGEVVAKRAISRGSHERSRAQKPKSSASTAARAKSGSGLSQAIQEEALVPEEATMMPSQSYRDSQDMLFSAAQGSSAYNYDQDLCEPNIENSTQSSVFQSLNDQIASLFNTEYNNGITPQYNFGYSQWDPSMMADPGFEPLNDPQSLAGLQEFANLQQQSSHLPALNPPQSSSPQPDPNLDPRLNCPSLSLPWQEQLYANPTFGLDGSLPNPNSQTTDYNEYACPSVFQNLPL</sequence>
<feature type="compositionally biased region" description="Low complexity" evidence="1">
    <location>
        <begin position="173"/>
        <end position="187"/>
    </location>
</feature>
<keyword evidence="4" id="KW-1185">Reference proteome</keyword>
<evidence type="ECO:0000313" key="3">
    <source>
        <dbReference type="EnsemblFungi" id="PTTG_04517-t43_1-p1"/>
    </source>
</evidence>
<dbReference type="Proteomes" id="UP000005240">
    <property type="component" value="Unassembled WGS sequence"/>
</dbReference>
<dbReference type="EnsemblFungi" id="PTTG_04517-t43_1">
    <property type="protein sequence ID" value="PTTG_04517-t43_1-p1"/>
    <property type="gene ID" value="PTTG_04517"/>
</dbReference>